<sequence>MLIFKDAGGMDLAATLDCGQAFRWHPVQCGWQGIVGGQKVTVKMNGESLVIEGAVESDREFWQNYFALDMNYPALLARFRSGNRRLAACVDSCPGIRVLRQPFFEVLCTFIISQNNNIPRIRAIVERLCEGLGEPITSGGYAFPSAEVLAQKKPEDLDFLRAGWRAEYLIDAARKVSCGKVSEQALRALSYKKARERLMTIKGVGPKVADCVLLFGLSFWQAFPMDVWMKKAMAELFPRGIPVCCRGKQGIAQQFIFDYARRNLERGASKVQPKDSSKH</sequence>
<dbReference type="Gene3D" id="3.30.310.260">
    <property type="match status" value="1"/>
</dbReference>
<dbReference type="GO" id="GO:0006289">
    <property type="term" value="P:nucleotide-excision repair"/>
    <property type="evidence" value="ECO:0007669"/>
    <property type="project" value="InterPro"/>
</dbReference>
<reference evidence="10" key="1">
    <citation type="journal article" date="2012" name="PLoS ONE">
        <title>Gene sets for utilization of primary and secondary nutrition supplies in the distal gut of endangered iberian lynx.</title>
        <authorList>
            <person name="Alcaide M."/>
            <person name="Messina E."/>
            <person name="Richter M."/>
            <person name="Bargiela R."/>
            <person name="Peplies J."/>
            <person name="Huws S.A."/>
            <person name="Newbold C.J."/>
            <person name="Golyshin P.N."/>
            <person name="Simon M.A."/>
            <person name="Lopez G."/>
            <person name="Yakimov M.M."/>
            <person name="Ferrer M."/>
        </authorList>
    </citation>
    <scope>NUCLEOTIDE SEQUENCE</scope>
</reference>
<evidence type="ECO:0000256" key="2">
    <source>
        <dbReference type="ARBA" id="ARBA00012720"/>
    </source>
</evidence>
<evidence type="ECO:0000256" key="8">
    <source>
        <dbReference type="ARBA" id="ARBA00044632"/>
    </source>
</evidence>
<dbReference type="InterPro" id="IPR003265">
    <property type="entry name" value="HhH-GPD_domain"/>
</dbReference>
<dbReference type="GO" id="GO:0008534">
    <property type="term" value="F:oxidized purine nucleobase lesion DNA N-glycosylase activity"/>
    <property type="evidence" value="ECO:0007669"/>
    <property type="project" value="InterPro"/>
</dbReference>
<dbReference type="Gene3D" id="1.10.340.30">
    <property type="entry name" value="Hypothetical protein, domain 2"/>
    <property type="match status" value="1"/>
</dbReference>
<proteinExistence type="inferred from homology"/>
<dbReference type="InterPro" id="IPR052054">
    <property type="entry name" value="Oxidative_DNA_repair_enzyme"/>
</dbReference>
<keyword evidence="5" id="KW-0234">DNA repair</keyword>
<evidence type="ECO:0000256" key="3">
    <source>
        <dbReference type="ARBA" id="ARBA00022763"/>
    </source>
</evidence>
<comment type="similarity">
    <text evidence="1">Belongs to the type-1 OGG1 family.</text>
</comment>
<accession>J9GWK8</accession>
<dbReference type="GO" id="GO:0140078">
    <property type="term" value="F:class I DNA-(apurinic or apyrimidinic site) endonuclease activity"/>
    <property type="evidence" value="ECO:0007669"/>
    <property type="project" value="UniProtKB-EC"/>
</dbReference>
<keyword evidence="6" id="KW-0456">Lyase</keyword>
<dbReference type="InterPro" id="IPR012904">
    <property type="entry name" value="OGG_N"/>
</dbReference>
<dbReference type="PANTHER" id="PTHR10242">
    <property type="entry name" value="8-OXOGUANINE DNA GLYCOSYLASE"/>
    <property type="match status" value="1"/>
</dbReference>
<name>J9GWK8_9ZZZZ</name>
<evidence type="ECO:0000313" key="10">
    <source>
        <dbReference type="EMBL" id="EJX07398.1"/>
    </source>
</evidence>
<dbReference type="CDD" id="cd00056">
    <property type="entry name" value="ENDO3c"/>
    <property type="match status" value="1"/>
</dbReference>
<comment type="catalytic activity">
    <reaction evidence="8">
        <text>2'-deoxyribonucleotide-(2'-deoxyribose 5'-phosphate)-2'-deoxyribonucleotide-DNA = a 3'-end 2'-deoxyribonucleotide-(2,3-dehydro-2,3-deoxyribose 5'-phosphate)-DNA + a 5'-end 5'-phospho-2'-deoxyribonucleoside-DNA + H(+)</text>
        <dbReference type="Rhea" id="RHEA:66592"/>
        <dbReference type="Rhea" id="RHEA-COMP:13180"/>
        <dbReference type="Rhea" id="RHEA-COMP:16897"/>
        <dbReference type="Rhea" id="RHEA-COMP:17067"/>
        <dbReference type="ChEBI" id="CHEBI:15378"/>
        <dbReference type="ChEBI" id="CHEBI:136412"/>
        <dbReference type="ChEBI" id="CHEBI:157695"/>
        <dbReference type="ChEBI" id="CHEBI:167181"/>
        <dbReference type="EC" id="4.2.99.18"/>
    </reaction>
</comment>
<dbReference type="InterPro" id="IPR011257">
    <property type="entry name" value="DNA_glycosylase"/>
</dbReference>
<dbReference type="PANTHER" id="PTHR10242:SF2">
    <property type="entry name" value="N-GLYCOSYLASE_DNA LYASE"/>
    <property type="match status" value="1"/>
</dbReference>
<dbReference type="EMBL" id="AMCI01000886">
    <property type="protein sequence ID" value="EJX07398.1"/>
    <property type="molecule type" value="Genomic_DNA"/>
</dbReference>
<dbReference type="SMART" id="SM00478">
    <property type="entry name" value="ENDO3c"/>
    <property type="match status" value="1"/>
</dbReference>
<organism evidence="10">
    <name type="scientific">gut metagenome</name>
    <dbReference type="NCBI Taxonomy" id="749906"/>
    <lineage>
        <taxon>unclassified sequences</taxon>
        <taxon>metagenomes</taxon>
        <taxon>organismal metagenomes</taxon>
    </lineage>
</organism>
<evidence type="ECO:0000256" key="6">
    <source>
        <dbReference type="ARBA" id="ARBA00023239"/>
    </source>
</evidence>
<evidence type="ECO:0000256" key="1">
    <source>
        <dbReference type="ARBA" id="ARBA00010679"/>
    </source>
</evidence>
<keyword evidence="7" id="KW-0326">Glycosidase</keyword>
<dbReference type="SUPFAM" id="SSF48150">
    <property type="entry name" value="DNA-glycosylase"/>
    <property type="match status" value="1"/>
</dbReference>
<gene>
    <name evidence="10" type="ORF">EVA_04491</name>
</gene>
<dbReference type="GO" id="GO:0006284">
    <property type="term" value="P:base-excision repair"/>
    <property type="evidence" value="ECO:0007669"/>
    <property type="project" value="InterPro"/>
</dbReference>
<dbReference type="Pfam" id="PF07934">
    <property type="entry name" value="OGG_N"/>
    <property type="match status" value="1"/>
</dbReference>
<dbReference type="Pfam" id="PF00730">
    <property type="entry name" value="HhH-GPD"/>
    <property type="match status" value="1"/>
</dbReference>
<dbReference type="AlphaFoldDB" id="J9GWK8"/>
<dbReference type="SUPFAM" id="SSF55945">
    <property type="entry name" value="TATA-box binding protein-like"/>
    <property type="match status" value="1"/>
</dbReference>
<protein>
    <recommendedName>
        <fullName evidence="2">DNA-(apurinic or apyrimidinic site) lyase</fullName>
        <ecNumber evidence="2">4.2.99.18</ecNumber>
    </recommendedName>
</protein>
<dbReference type="GO" id="GO:0003684">
    <property type="term" value="F:damaged DNA binding"/>
    <property type="evidence" value="ECO:0007669"/>
    <property type="project" value="InterPro"/>
</dbReference>
<dbReference type="EC" id="4.2.99.18" evidence="2"/>
<evidence type="ECO:0000256" key="5">
    <source>
        <dbReference type="ARBA" id="ARBA00023204"/>
    </source>
</evidence>
<evidence type="ECO:0000259" key="9">
    <source>
        <dbReference type="SMART" id="SM00478"/>
    </source>
</evidence>
<feature type="domain" description="HhH-GPD" evidence="9">
    <location>
        <begin position="112"/>
        <end position="269"/>
    </location>
</feature>
<evidence type="ECO:0000256" key="4">
    <source>
        <dbReference type="ARBA" id="ARBA00022801"/>
    </source>
</evidence>
<keyword evidence="3" id="KW-0227">DNA damage</keyword>
<comment type="caution">
    <text evidence="10">The sequence shown here is derived from an EMBL/GenBank/DDBJ whole genome shotgun (WGS) entry which is preliminary data.</text>
</comment>
<evidence type="ECO:0000256" key="7">
    <source>
        <dbReference type="ARBA" id="ARBA00023295"/>
    </source>
</evidence>
<keyword evidence="4" id="KW-0378">Hydrolase</keyword>